<comment type="similarity">
    <text evidence="2">Belongs to the nitroreductase family.</text>
</comment>
<sequence length="171" mass="19227">MQMDFLNLAKERFSARAFSAQAVEEDKVNYLLECAQRAPSACNKQPWHFVVAQTEEARQKVQLCYNREWMRQAPLYIIIYAANDKAWVREEDGKSHADIDAAIAIEHLCLAATAVGLGSCWVCNFDVAALQAAFPIGQEWHPVAILPIGYPASTPTKPSPRKEMDEIVSRF</sequence>
<evidence type="ECO:0000256" key="1">
    <source>
        <dbReference type="ARBA" id="ARBA00001917"/>
    </source>
</evidence>
<proteinExistence type="inferred from homology"/>
<dbReference type="PANTHER" id="PTHR43673">
    <property type="entry name" value="NAD(P)H NITROREDUCTASE YDGI-RELATED"/>
    <property type="match status" value="1"/>
</dbReference>
<evidence type="ECO:0000313" key="7">
    <source>
        <dbReference type="EMBL" id="KDR50853.1"/>
    </source>
</evidence>
<accession>A0A069QD84</accession>
<feature type="domain" description="Nitroreductase" evidence="6">
    <location>
        <begin position="65"/>
        <end position="150"/>
    </location>
</feature>
<comment type="cofactor">
    <cofactor evidence="1">
        <name>FMN</name>
        <dbReference type="ChEBI" id="CHEBI:58210"/>
    </cofactor>
</comment>
<keyword evidence="3" id="KW-0285">Flavoprotein</keyword>
<evidence type="ECO:0000259" key="6">
    <source>
        <dbReference type="Pfam" id="PF00881"/>
    </source>
</evidence>
<dbReference type="Pfam" id="PF00881">
    <property type="entry name" value="Nitroreductase"/>
    <property type="match status" value="2"/>
</dbReference>
<evidence type="ECO:0000256" key="5">
    <source>
        <dbReference type="ARBA" id="ARBA00023002"/>
    </source>
</evidence>
<gene>
    <name evidence="7" type="ORF">HMPREF1991_03094</name>
</gene>
<dbReference type="PATRIC" id="fig|1122985.7.peg.3199"/>
<evidence type="ECO:0000256" key="4">
    <source>
        <dbReference type="ARBA" id="ARBA00022643"/>
    </source>
</evidence>
<dbReference type="SUPFAM" id="SSF55469">
    <property type="entry name" value="FMN-dependent nitroreductase-like"/>
    <property type="match status" value="1"/>
</dbReference>
<comment type="caution">
    <text evidence="7">The sequence shown here is derived from an EMBL/GenBank/DDBJ whole genome shotgun (WGS) entry which is preliminary data.</text>
</comment>
<dbReference type="Proteomes" id="UP000027442">
    <property type="component" value="Unassembled WGS sequence"/>
</dbReference>
<feature type="domain" description="Nitroreductase" evidence="6">
    <location>
        <begin position="10"/>
        <end position="61"/>
    </location>
</feature>
<keyword evidence="4" id="KW-0288">FMN</keyword>
<evidence type="ECO:0000256" key="2">
    <source>
        <dbReference type="ARBA" id="ARBA00007118"/>
    </source>
</evidence>
<reference evidence="7 8" key="1">
    <citation type="submission" date="2013-08" db="EMBL/GenBank/DDBJ databases">
        <authorList>
            <person name="Weinstock G."/>
            <person name="Sodergren E."/>
            <person name="Wylie T."/>
            <person name="Fulton L."/>
            <person name="Fulton R."/>
            <person name="Fronick C."/>
            <person name="O'Laughlin M."/>
            <person name="Godfrey J."/>
            <person name="Miner T."/>
            <person name="Herter B."/>
            <person name="Appelbaum E."/>
            <person name="Cordes M."/>
            <person name="Lek S."/>
            <person name="Wollam A."/>
            <person name="Pepin K.H."/>
            <person name="Palsikar V.B."/>
            <person name="Mitreva M."/>
            <person name="Wilson R.K."/>
        </authorList>
    </citation>
    <scope>NUCLEOTIDE SEQUENCE [LARGE SCALE GENOMIC DNA]</scope>
    <source>
        <strain evidence="7 8">ATCC 15930</strain>
    </source>
</reference>
<dbReference type="GO" id="GO:0016491">
    <property type="term" value="F:oxidoreductase activity"/>
    <property type="evidence" value="ECO:0007669"/>
    <property type="project" value="UniProtKB-KW"/>
</dbReference>
<dbReference type="CDD" id="cd20609">
    <property type="entry name" value="nitroreductase"/>
    <property type="match status" value="1"/>
</dbReference>
<dbReference type="InterPro" id="IPR029479">
    <property type="entry name" value="Nitroreductase"/>
</dbReference>
<keyword evidence="8" id="KW-1185">Reference proteome</keyword>
<dbReference type="PANTHER" id="PTHR43673:SF2">
    <property type="entry name" value="NITROREDUCTASE"/>
    <property type="match status" value="1"/>
</dbReference>
<keyword evidence="5" id="KW-0560">Oxidoreductase</keyword>
<protein>
    <submittedName>
        <fullName evidence="7">Nitroreductase family protein</fullName>
    </submittedName>
</protein>
<evidence type="ECO:0000313" key="8">
    <source>
        <dbReference type="Proteomes" id="UP000027442"/>
    </source>
</evidence>
<dbReference type="eggNOG" id="COG0778">
    <property type="taxonomic scope" value="Bacteria"/>
</dbReference>
<dbReference type="EMBL" id="JNGW01000136">
    <property type="protein sequence ID" value="KDR50853.1"/>
    <property type="molecule type" value="Genomic_DNA"/>
</dbReference>
<dbReference type="InterPro" id="IPR000415">
    <property type="entry name" value="Nitroreductase-like"/>
</dbReference>
<dbReference type="Gene3D" id="3.40.109.10">
    <property type="entry name" value="NADH Oxidase"/>
    <property type="match status" value="1"/>
</dbReference>
<dbReference type="AlphaFoldDB" id="A0A069QD84"/>
<evidence type="ECO:0000256" key="3">
    <source>
        <dbReference type="ARBA" id="ARBA00022630"/>
    </source>
</evidence>
<dbReference type="HOGENOM" id="CLU_070764_7_1_10"/>
<organism evidence="7 8">
    <name type="scientific">Hoylesella loescheii DSM 19665 = JCM 12249 = ATCC 15930</name>
    <dbReference type="NCBI Taxonomy" id="1122985"/>
    <lineage>
        <taxon>Bacteria</taxon>
        <taxon>Pseudomonadati</taxon>
        <taxon>Bacteroidota</taxon>
        <taxon>Bacteroidia</taxon>
        <taxon>Bacteroidales</taxon>
        <taxon>Prevotellaceae</taxon>
        <taxon>Hoylesella</taxon>
    </lineage>
</organism>
<name>A0A069QD84_HOYLO</name>